<gene>
    <name evidence="2" type="ORF">BC962_2105</name>
</gene>
<feature type="transmembrane region" description="Helical" evidence="1">
    <location>
        <begin position="12"/>
        <end position="32"/>
    </location>
</feature>
<evidence type="ECO:0000256" key="1">
    <source>
        <dbReference type="SAM" id="Phobius"/>
    </source>
</evidence>
<dbReference type="Proteomes" id="UP000276282">
    <property type="component" value="Unassembled WGS sequence"/>
</dbReference>
<accession>A0A495PV20</accession>
<dbReference type="OrthoDB" id="582675at2"/>
<comment type="caution">
    <text evidence="2">The sequence shown here is derived from an EMBL/GenBank/DDBJ whole genome shotgun (WGS) entry which is preliminary data.</text>
</comment>
<reference evidence="2 3" key="1">
    <citation type="submission" date="2018-10" db="EMBL/GenBank/DDBJ databases">
        <title>Genomic Encyclopedia of Archaeal and Bacterial Type Strains, Phase II (KMG-II): from individual species to whole genera.</title>
        <authorList>
            <person name="Goeker M."/>
        </authorList>
    </citation>
    <scope>NUCLEOTIDE SEQUENCE [LARGE SCALE GENOMIC DNA]</scope>
    <source>
        <strain evidence="2 3">DSM 19839</strain>
    </source>
</reference>
<evidence type="ECO:0000313" key="2">
    <source>
        <dbReference type="EMBL" id="RKS53846.1"/>
    </source>
</evidence>
<keyword evidence="1" id="KW-0472">Membrane</keyword>
<dbReference type="RefSeq" id="WP_121345916.1">
    <property type="nucleotide sequence ID" value="NZ_RBLG01000002.1"/>
</dbReference>
<sequence>MRVFVEKQQFRQWWLIVILGATVAGLLVSLYSHTNGFTINEVDSSLVFSTIIVAIVIAGFIMLELRTKIDASGITASFHPIAFFKKKYKWSEIEKVYVRKYAPLSEYGGWGVKGLGEAKAYNVSGNYGIQIVTKEKKHFLIGTQQPHDAERILKKYTEKLKH</sequence>
<organism evidence="2 3">
    <name type="scientific">Gillisia mitskevichiae</name>
    <dbReference type="NCBI Taxonomy" id="270921"/>
    <lineage>
        <taxon>Bacteria</taxon>
        <taxon>Pseudomonadati</taxon>
        <taxon>Bacteroidota</taxon>
        <taxon>Flavobacteriia</taxon>
        <taxon>Flavobacteriales</taxon>
        <taxon>Flavobacteriaceae</taxon>
        <taxon>Gillisia</taxon>
    </lineage>
</organism>
<feature type="transmembrane region" description="Helical" evidence="1">
    <location>
        <begin position="44"/>
        <end position="63"/>
    </location>
</feature>
<proteinExistence type="predicted"/>
<name>A0A495PV20_9FLAO</name>
<keyword evidence="1" id="KW-0812">Transmembrane</keyword>
<keyword evidence="1" id="KW-1133">Transmembrane helix</keyword>
<evidence type="ECO:0008006" key="4">
    <source>
        <dbReference type="Google" id="ProtNLM"/>
    </source>
</evidence>
<dbReference type="AlphaFoldDB" id="A0A495PV20"/>
<dbReference type="EMBL" id="RBLG01000002">
    <property type="protein sequence ID" value="RKS53846.1"/>
    <property type="molecule type" value="Genomic_DNA"/>
</dbReference>
<evidence type="ECO:0000313" key="3">
    <source>
        <dbReference type="Proteomes" id="UP000276282"/>
    </source>
</evidence>
<keyword evidence="3" id="KW-1185">Reference proteome</keyword>
<protein>
    <recommendedName>
        <fullName evidence="4">PH (Pleckstrin Homology) domain-containing protein</fullName>
    </recommendedName>
</protein>